<dbReference type="CDD" id="cd11445">
    <property type="entry name" value="bHLH_AtPIF_like"/>
    <property type="match status" value="1"/>
</dbReference>
<evidence type="ECO:0000256" key="5">
    <source>
        <dbReference type="SAM" id="MobiDB-lite"/>
    </source>
</evidence>
<evidence type="ECO:0000259" key="6">
    <source>
        <dbReference type="PROSITE" id="PS50888"/>
    </source>
</evidence>
<reference evidence="8" key="1">
    <citation type="journal article" date="2013" name="Nat. Genet.">
        <title>The Capsella rubella genome and the genomic consequences of rapid mating system evolution.</title>
        <authorList>
            <person name="Slotte T."/>
            <person name="Hazzouri K.M."/>
            <person name="Agren J.A."/>
            <person name="Koenig D."/>
            <person name="Maumus F."/>
            <person name="Guo Y.L."/>
            <person name="Steige K."/>
            <person name="Platts A.E."/>
            <person name="Escobar J.S."/>
            <person name="Newman L.K."/>
            <person name="Wang W."/>
            <person name="Mandakova T."/>
            <person name="Vello E."/>
            <person name="Smith L.M."/>
            <person name="Henz S.R."/>
            <person name="Steffen J."/>
            <person name="Takuno S."/>
            <person name="Brandvain Y."/>
            <person name="Coop G."/>
            <person name="Andolfatto P."/>
            <person name="Hu T.T."/>
            <person name="Blanchette M."/>
            <person name="Clark R.M."/>
            <person name="Quesneville H."/>
            <person name="Nordborg M."/>
            <person name="Gaut B.S."/>
            <person name="Lysak M.A."/>
            <person name="Jenkins J."/>
            <person name="Grimwood J."/>
            <person name="Chapman J."/>
            <person name="Prochnik S."/>
            <person name="Shu S."/>
            <person name="Rokhsar D."/>
            <person name="Schmutz J."/>
            <person name="Weigel D."/>
            <person name="Wright S.I."/>
        </authorList>
    </citation>
    <scope>NUCLEOTIDE SEQUENCE [LARGE SCALE GENOMIC DNA]</scope>
    <source>
        <strain evidence="8">cv. Monte Gargano</strain>
    </source>
</reference>
<evidence type="ECO:0000256" key="3">
    <source>
        <dbReference type="ARBA" id="ARBA00023163"/>
    </source>
</evidence>
<dbReference type="InterPro" id="IPR011598">
    <property type="entry name" value="bHLH_dom"/>
</dbReference>
<evidence type="ECO:0000256" key="4">
    <source>
        <dbReference type="ARBA" id="ARBA00023242"/>
    </source>
</evidence>
<keyword evidence="4" id="KW-0539">Nucleus</keyword>
<dbReference type="SUPFAM" id="SSF47459">
    <property type="entry name" value="HLH, helix-loop-helix DNA-binding domain"/>
    <property type="match status" value="1"/>
</dbReference>
<dbReference type="Gene3D" id="4.10.280.10">
    <property type="entry name" value="Helix-loop-helix DNA-binding domain"/>
    <property type="match status" value="1"/>
</dbReference>
<sequence length="373" mass="41317">LNDPQFMELVFENGQILAKGQRSDLSLLNPRTKSIMDLYEAEYNEDFLKSINNFGDTQVVLQNHLVAAPDTNMLESDKHVDGSTLIETFKASSSKRMTMNYFNRKKIEFLPPDEQSVVAERTVESSFDTSSAGFTEDSQGSTYLSSVLVCLKIVFVSTQSLDEESDDGRPRVSERTRKALVKRKRNAEACHSPERKQRNDINKKMRTLQDLLPNCRKDDNKSMLGEAINYMTNLQLQVQMMTMGNRFVTPSTLLPLGTHYSQMGVAMGMGMQMGAPQFLPGHILGAGLPGINNSANMLTFLNHPGLAPMQNSAPFTPTEKCSPQSVWPSYATFPDQIPNPTFLSTLDGATPYTRNHGTLTDGGILSGKKSGNP</sequence>
<feature type="domain" description="BHLH" evidence="6">
    <location>
        <begin position="185"/>
        <end position="234"/>
    </location>
</feature>
<feature type="non-terminal residue" evidence="7">
    <location>
        <position position="1"/>
    </location>
</feature>
<name>R0HJ56_9BRAS</name>
<dbReference type="Proteomes" id="UP000029121">
    <property type="component" value="Unassembled WGS sequence"/>
</dbReference>
<dbReference type="GO" id="GO:0005634">
    <property type="term" value="C:nucleus"/>
    <property type="evidence" value="ECO:0007669"/>
    <property type="project" value="UniProtKB-SubCell"/>
</dbReference>
<dbReference type="STRING" id="81985.R0HJ56"/>
<gene>
    <name evidence="7" type="ORF">CARUB_v10018554mg</name>
</gene>
<dbReference type="SMART" id="SM00353">
    <property type="entry name" value="HLH"/>
    <property type="match status" value="1"/>
</dbReference>
<dbReference type="PANTHER" id="PTHR46807">
    <property type="entry name" value="TRANSCRIPTION FACTOR PIF3"/>
    <property type="match status" value="1"/>
</dbReference>
<keyword evidence="2" id="KW-0805">Transcription regulation</keyword>
<organism evidence="7 8">
    <name type="scientific">Capsella rubella</name>
    <dbReference type="NCBI Taxonomy" id="81985"/>
    <lineage>
        <taxon>Eukaryota</taxon>
        <taxon>Viridiplantae</taxon>
        <taxon>Streptophyta</taxon>
        <taxon>Embryophyta</taxon>
        <taxon>Tracheophyta</taxon>
        <taxon>Spermatophyta</taxon>
        <taxon>Magnoliopsida</taxon>
        <taxon>eudicotyledons</taxon>
        <taxon>Gunneridae</taxon>
        <taxon>Pentapetalae</taxon>
        <taxon>rosids</taxon>
        <taxon>malvids</taxon>
        <taxon>Brassicales</taxon>
        <taxon>Brassicaceae</taxon>
        <taxon>Camelineae</taxon>
        <taxon>Capsella</taxon>
    </lineage>
</organism>
<keyword evidence="3" id="KW-0804">Transcription</keyword>
<evidence type="ECO:0000256" key="1">
    <source>
        <dbReference type="ARBA" id="ARBA00004123"/>
    </source>
</evidence>
<dbReference type="InterPro" id="IPR036638">
    <property type="entry name" value="HLH_DNA-bd_sf"/>
</dbReference>
<dbReference type="InterPro" id="IPR044273">
    <property type="entry name" value="PIF3-like"/>
</dbReference>
<dbReference type="AlphaFoldDB" id="R0HJ56"/>
<dbReference type="PANTHER" id="PTHR46807:SF3">
    <property type="entry name" value="BHLH DOMAIN-CONTAINING PROTEIN"/>
    <property type="match status" value="1"/>
</dbReference>
<dbReference type="PROSITE" id="PS50888">
    <property type="entry name" value="BHLH"/>
    <property type="match status" value="1"/>
</dbReference>
<comment type="subcellular location">
    <subcellularLocation>
        <location evidence="1">Nucleus</location>
    </subcellularLocation>
</comment>
<accession>R0HJ56</accession>
<dbReference type="GO" id="GO:0046983">
    <property type="term" value="F:protein dimerization activity"/>
    <property type="evidence" value="ECO:0007669"/>
    <property type="project" value="InterPro"/>
</dbReference>
<feature type="region of interest" description="Disordered" evidence="5">
    <location>
        <begin position="354"/>
        <end position="373"/>
    </location>
</feature>
<keyword evidence="8" id="KW-1185">Reference proteome</keyword>
<dbReference type="EMBL" id="KB870809">
    <property type="protein sequence ID" value="EOA25240.1"/>
    <property type="molecule type" value="Genomic_DNA"/>
</dbReference>
<evidence type="ECO:0000313" key="7">
    <source>
        <dbReference type="EMBL" id="EOA25240.1"/>
    </source>
</evidence>
<protein>
    <recommendedName>
        <fullName evidence="6">BHLH domain-containing protein</fullName>
    </recommendedName>
</protein>
<evidence type="ECO:0000256" key="2">
    <source>
        <dbReference type="ARBA" id="ARBA00023015"/>
    </source>
</evidence>
<proteinExistence type="predicted"/>
<dbReference type="Pfam" id="PF00010">
    <property type="entry name" value="HLH"/>
    <property type="match status" value="1"/>
</dbReference>
<dbReference type="GO" id="GO:0003700">
    <property type="term" value="F:DNA-binding transcription factor activity"/>
    <property type="evidence" value="ECO:0007669"/>
    <property type="project" value="InterPro"/>
</dbReference>
<dbReference type="GO" id="GO:0010017">
    <property type="term" value="P:red or far-red light signaling pathway"/>
    <property type="evidence" value="ECO:0007669"/>
    <property type="project" value="UniProtKB-ARBA"/>
</dbReference>
<dbReference type="InterPro" id="IPR047265">
    <property type="entry name" value="PIF1-like_bHLH"/>
</dbReference>
<evidence type="ECO:0000313" key="8">
    <source>
        <dbReference type="Proteomes" id="UP000029121"/>
    </source>
</evidence>